<evidence type="ECO:0000313" key="3">
    <source>
        <dbReference type="Proteomes" id="UP001196980"/>
    </source>
</evidence>
<protein>
    <submittedName>
        <fullName evidence="2">Uncharacterized protein</fullName>
    </submittedName>
</protein>
<dbReference type="EMBL" id="JABXWD010000141">
    <property type="protein sequence ID" value="MBV6341713.1"/>
    <property type="molecule type" value="Genomic_DNA"/>
</dbReference>
<dbReference type="RefSeq" id="WP_218252342.1">
    <property type="nucleotide sequence ID" value="NZ_JABXWD010000141.1"/>
</dbReference>
<comment type="caution">
    <text evidence="2">The sequence shown here is derived from an EMBL/GenBank/DDBJ whole genome shotgun (WGS) entry which is preliminary data.</text>
</comment>
<proteinExistence type="predicted"/>
<reference evidence="2 3" key="1">
    <citation type="journal article" date="2020" name="J Geophys Res Biogeosci">
        <title>Magnetotaxis as an Adaptation to Enable Bacterial Shuttling of Microbial Sulfur and Sulfur Cycling Across Aquatic Oxic#Anoxic Interfaces.</title>
        <authorList>
            <person name="Li J."/>
            <person name="Liu P."/>
            <person name="Wang J."/>
            <person name="Roberts A.P."/>
            <person name="Pan Y."/>
        </authorList>
    </citation>
    <scope>NUCLEOTIDE SEQUENCE [LARGE SCALE GENOMIC DNA]</scope>
    <source>
        <strain evidence="2 3">MYR-1_YQ</strain>
    </source>
</reference>
<evidence type="ECO:0000256" key="1">
    <source>
        <dbReference type="SAM" id="MobiDB-lite"/>
    </source>
</evidence>
<accession>A0ABS6RYK6</accession>
<organism evidence="2 3">
    <name type="scientific">Candidatus Magnetobacterium casense</name>
    <dbReference type="NCBI Taxonomy" id="1455061"/>
    <lineage>
        <taxon>Bacteria</taxon>
        <taxon>Pseudomonadati</taxon>
        <taxon>Nitrospirota</taxon>
        <taxon>Thermodesulfovibrionia</taxon>
        <taxon>Thermodesulfovibrionales</taxon>
        <taxon>Candidatus Magnetobacteriaceae</taxon>
        <taxon>Candidatus Magnetobacterium</taxon>
    </lineage>
</organism>
<evidence type="ECO:0000313" key="2">
    <source>
        <dbReference type="EMBL" id="MBV6341713.1"/>
    </source>
</evidence>
<dbReference type="Proteomes" id="UP001196980">
    <property type="component" value="Unassembled WGS sequence"/>
</dbReference>
<sequence>MKDESSVSGTVGCLEAGTAGVDDEKTTTKIKTHAEAVKSSEAIKHSITHDSRQSILAMLRFDPNRIATLMTGIAE</sequence>
<feature type="region of interest" description="Disordered" evidence="1">
    <location>
        <begin position="1"/>
        <end position="27"/>
    </location>
</feature>
<gene>
    <name evidence="2" type="ORF">HWQ67_08950</name>
</gene>
<keyword evidence="3" id="KW-1185">Reference proteome</keyword>
<name>A0ABS6RYK6_9BACT</name>